<name>A0A414PZE7_FUSMR</name>
<organism evidence="6 7">
    <name type="scientific">Fusobacterium mortiferum</name>
    <dbReference type="NCBI Taxonomy" id="850"/>
    <lineage>
        <taxon>Bacteria</taxon>
        <taxon>Fusobacteriati</taxon>
        <taxon>Fusobacteriota</taxon>
        <taxon>Fusobacteriia</taxon>
        <taxon>Fusobacteriales</taxon>
        <taxon>Fusobacteriaceae</taxon>
        <taxon>Fusobacterium</taxon>
    </lineage>
</organism>
<evidence type="ECO:0000313" key="7">
    <source>
        <dbReference type="Proteomes" id="UP000284676"/>
    </source>
</evidence>
<dbReference type="GeneID" id="62762813"/>
<dbReference type="GO" id="GO:0005886">
    <property type="term" value="C:plasma membrane"/>
    <property type="evidence" value="ECO:0007669"/>
    <property type="project" value="TreeGrafter"/>
</dbReference>
<dbReference type="CDD" id="cd05008">
    <property type="entry name" value="SIS_GlmS_GlmD_1"/>
    <property type="match status" value="1"/>
</dbReference>
<dbReference type="AlphaFoldDB" id="A0A414PZE7"/>
<evidence type="ECO:0000256" key="1">
    <source>
        <dbReference type="ARBA" id="ARBA00007748"/>
    </source>
</evidence>
<sequence length="380" mass="42132">MEFKNCVTWQEIIQQPSIWREELEIVKNNLKSIGAFIEKVQGKKVKVVFTGAGSSEFVGNTLCSYVNSKVDIDVLSVPTTDIVSMPEQYLEADTATILVSCARSGNSPESVATVNLADKLVKNIYHIFITCNPEGHLAKISKEGDNKYLLLMPEKTNDKGFAMTGSFSSMVVAGVLVLLRKDFAEMERKVTYVANLVEKNLEKILADAETITDLDIERIVYLGDGALKGLAEEVSLKVLELTGGKLASFYNTFLGFRHGPKSIVNDKTAIVCMMSNNPYTRIYELDLLKEFKNEGGKKKIIVLDTVCDEEVKNNCDYYFSFADEKLGEIEEVFAGLGYLVYGQLISLVKSAKLGINPDNPCPTGEVNRVVKGVIIHEYNK</sequence>
<dbReference type="PROSITE" id="PS51464">
    <property type="entry name" value="SIS"/>
    <property type="match status" value="2"/>
</dbReference>
<dbReference type="Pfam" id="PF01380">
    <property type="entry name" value="SIS"/>
    <property type="match status" value="1"/>
</dbReference>
<dbReference type="PANTHER" id="PTHR32502">
    <property type="entry name" value="N-ACETYLGALACTOSAMINE PERMEASE II COMPONENT-RELATED"/>
    <property type="match status" value="1"/>
</dbReference>
<evidence type="ECO:0000256" key="4">
    <source>
        <dbReference type="ARBA" id="ARBA00029292"/>
    </source>
</evidence>
<dbReference type="GO" id="GO:1901135">
    <property type="term" value="P:carbohydrate derivative metabolic process"/>
    <property type="evidence" value="ECO:0007669"/>
    <property type="project" value="InterPro"/>
</dbReference>
<dbReference type="InterPro" id="IPR035466">
    <property type="entry name" value="GlmS/AgaS_SIS"/>
</dbReference>
<dbReference type="InterPro" id="IPR046348">
    <property type="entry name" value="SIS_dom_sf"/>
</dbReference>
<comment type="caution">
    <text evidence="6">The sequence shown here is derived from an EMBL/GenBank/DDBJ whole genome shotgun (WGS) entry which is preliminary data.</text>
</comment>
<dbReference type="InterPro" id="IPR050303">
    <property type="entry name" value="GatZ_KbaZ_carbometab"/>
</dbReference>
<gene>
    <name evidence="6" type="ORF">DW663_03895</name>
</gene>
<dbReference type="Proteomes" id="UP000284676">
    <property type="component" value="Unassembled WGS sequence"/>
</dbReference>
<dbReference type="PANTHER" id="PTHR32502:SF3">
    <property type="entry name" value="D-GALACTOSAMINE-6-PHOSPHATE DEAMINASE AGAS-RELATED"/>
    <property type="match status" value="1"/>
</dbReference>
<evidence type="ECO:0000259" key="5">
    <source>
        <dbReference type="PROSITE" id="PS51464"/>
    </source>
</evidence>
<reference evidence="6 7" key="1">
    <citation type="submission" date="2018-08" db="EMBL/GenBank/DDBJ databases">
        <title>A genome reference for cultivated species of the human gut microbiota.</title>
        <authorList>
            <person name="Zou Y."/>
            <person name="Xue W."/>
            <person name="Luo G."/>
        </authorList>
    </citation>
    <scope>NUCLEOTIDE SEQUENCE [LARGE SCALE GENOMIC DNA]</scope>
    <source>
        <strain evidence="6 7">AM25-1</strain>
    </source>
</reference>
<dbReference type="GO" id="GO:0097367">
    <property type="term" value="F:carbohydrate derivative binding"/>
    <property type="evidence" value="ECO:0007669"/>
    <property type="project" value="InterPro"/>
</dbReference>
<dbReference type="GO" id="GO:0009401">
    <property type="term" value="P:phosphoenolpyruvate-dependent sugar phosphotransferase system"/>
    <property type="evidence" value="ECO:0007669"/>
    <property type="project" value="TreeGrafter"/>
</dbReference>
<dbReference type="GO" id="GO:0016787">
    <property type="term" value="F:hydrolase activity"/>
    <property type="evidence" value="ECO:0007669"/>
    <property type="project" value="UniProtKB-KW"/>
</dbReference>
<accession>A0A414PZE7</accession>
<proteinExistence type="inferred from homology"/>
<evidence type="ECO:0000256" key="2">
    <source>
        <dbReference type="ARBA" id="ARBA00022737"/>
    </source>
</evidence>
<dbReference type="CDD" id="cd05010">
    <property type="entry name" value="SIS_AgaS_like"/>
    <property type="match status" value="1"/>
</dbReference>
<comment type="catalytic activity">
    <reaction evidence="4">
        <text>D-galactosamine 6-phosphate + H2O = D-tagatopyranose 1-phosphate + NH4(+)</text>
        <dbReference type="Rhea" id="RHEA:47680"/>
        <dbReference type="ChEBI" id="CHEBI:15377"/>
        <dbReference type="ChEBI" id="CHEBI:28938"/>
        <dbReference type="ChEBI" id="CHEBI:71674"/>
        <dbReference type="ChEBI" id="CHEBI:138150"/>
    </reaction>
</comment>
<dbReference type="EMBL" id="QRHL01000003">
    <property type="protein sequence ID" value="RHF73939.1"/>
    <property type="molecule type" value="Genomic_DNA"/>
</dbReference>
<dbReference type="InterPro" id="IPR001347">
    <property type="entry name" value="SIS_dom"/>
</dbReference>
<dbReference type="RefSeq" id="WP_005883614.1">
    <property type="nucleotide sequence ID" value="NZ_CABMMQ010000001.1"/>
</dbReference>
<dbReference type="SUPFAM" id="SSF53697">
    <property type="entry name" value="SIS domain"/>
    <property type="match status" value="1"/>
</dbReference>
<feature type="domain" description="SIS" evidence="5">
    <location>
        <begin position="207"/>
        <end position="360"/>
    </location>
</feature>
<protein>
    <submittedName>
        <fullName evidence="6">SIS domain-containing protein</fullName>
    </submittedName>
</protein>
<keyword evidence="3" id="KW-0378">Hydrolase</keyword>
<comment type="similarity">
    <text evidence="1">Belongs to the SIS family. AgaS subfamily.</text>
</comment>
<evidence type="ECO:0000256" key="3">
    <source>
        <dbReference type="ARBA" id="ARBA00022801"/>
    </source>
</evidence>
<dbReference type="InterPro" id="IPR035464">
    <property type="entry name" value="SIS_AgaS"/>
</dbReference>
<feature type="domain" description="SIS" evidence="5">
    <location>
        <begin position="36"/>
        <end position="188"/>
    </location>
</feature>
<evidence type="ECO:0000313" key="6">
    <source>
        <dbReference type="EMBL" id="RHF73939.1"/>
    </source>
</evidence>
<keyword evidence="2" id="KW-0677">Repeat</keyword>
<dbReference type="Gene3D" id="3.40.50.10490">
    <property type="entry name" value="Glucose-6-phosphate isomerase like protein, domain 1"/>
    <property type="match status" value="2"/>
</dbReference>